<dbReference type="EMBL" id="JAJNBZ010000002">
    <property type="protein sequence ID" value="MCE5168664.1"/>
    <property type="molecule type" value="Genomic_DNA"/>
</dbReference>
<keyword evidence="2" id="KW-1185">Reference proteome</keyword>
<organism evidence="1 2">
    <name type="scientific">Paenibacillus profundus</name>
    <dbReference type="NCBI Taxonomy" id="1173085"/>
    <lineage>
        <taxon>Bacteria</taxon>
        <taxon>Bacillati</taxon>
        <taxon>Bacillota</taxon>
        <taxon>Bacilli</taxon>
        <taxon>Bacillales</taxon>
        <taxon>Paenibacillaceae</taxon>
        <taxon>Paenibacillus</taxon>
    </lineage>
</organism>
<protein>
    <submittedName>
        <fullName evidence="1">Uncharacterized protein</fullName>
    </submittedName>
</protein>
<dbReference type="Proteomes" id="UP001199916">
    <property type="component" value="Unassembled WGS sequence"/>
</dbReference>
<sequence>MNKKAYNEQFGKTVEQIKTGTVTAKWSGALVKMRRTVISLNRRIRLCSDDKVMRIVADKAKMYYAGQKSLDEVVQFIQSRVITYLNE</sequence>
<accession>A0ABS8YCS1</accession>
<evidence type="ECO:0000313" key="1">
    <source>
        <dbReference type="EMBL" id="MCE5168664.1"/>
    </source>
</evidence>
<dbReference type="RefSeq" id="WP_233695869.1">
    <property type="nucleotide sequence ID" value="NZ_JAJNBZ010000002.1"/>
</dbReference>
<evidence type="ECO:0000313" key="2">
    <source>
        <dbReference type="Proteomes" id="UP001199916"/>
    </source>
</evidence>
<proteinExistence type="predicted"/>
<name>A0ABS8YCS1_9BACL</name>
<gene>
    <name evidence="1" type="ORF">LQV63_04965</name>
</gene>
<comment type="caution">
    <text evidence="1">The sequence shown here is derived from an EMBL/GenBank/DDBJ whole genome shotgun (WGS) entry which is preliminary data.</text>
</comment>
<reference evidence="1 2" key="1">
    <citation type="submission" date="2021-11" db="EMBL/GenBank/DDBJ databases">
        <title>Draft genome sequence of Paenibacillus profundus YoMME, a new Gram-positive bacteria with exoelectrogenic properties.</title>
        <authorList>
            <person name="Hubenova Y."/>
            <person name="Hubenova E."/>
            <person name="Manasiev Y."/>
            <person name="Peykov S."/>
            <person name="Mitov M."/>
        </authorList>
    </citation>
    <scope>NUCLEOTIDE SEQUENCE [LARGE SCALE GENOMIC DNA]</scope>
    <source>
        <strain evidence="1 2">YoMME</strain>
    </source>
</reference>